<dbReference type="PANTHER" id="PTHR22538:SF1">
    <property type="entry name" value="VWFD DOMAIN-CONTAINING PROTEIN"/>
    <property type="match status" value="1"/>
</dbReference>
<comment type="caution">
    <text evidence="1">The sequence shown here is derived from an EMBL/GenBank/DDBJ whole genome shotgun (WGS) entry which is preliminary data.</text>
</comment>
<dbReference type="OrthoDB" id="155775at2759"/>
<dbReference type="EMBL" id="VJMH01005152">
    <property type="protein sequence ID" value="KAF0699860.1"/>
    <property type="molecule type" value="Genomic_DNA"/>
</dbReference>
<gene>
    <name evidence="1" type="ORF">As57867_009532</name>
</gene>
<dbReference type="Gene3D" id="3.40.50.1820">
    <property type="entry name" value="alpha/beta hydrolase"/>
    <property type="match status" value="1"/>
</dbReference>
<dbReference type="PANTHER" id="PTHR22538">
    <property type="entry name" value="CILIA- AND FLAGELLA-ASSOCIATED PROTEIN 74"/>
    <property type="match status" value="1"/>
</dbReference>
<sequence>VLGAILFCGAVATTIGAIFVYKTKVDNNAAPILTGLQTTAGLYVTVTAKRTSLQFNGISTAEAYIYPRGGPSSSADGALAFDAMVIQRSPDVVITYTLLNDRAYRSKADASSGAVTLVECLHASQVPPVHLVASSLTDSSVVDQVQGAPFKSCADGKLLSLTFAGEAFVFCNSADNKLQHAASDDLDVVFQYLSDPTAMPELVAPGDADCPVVVAPSPIAPPSTTSYVQTASAIYRAATGPTRAATINKSSCGCASVKKPCLFVHGIGVKDAGPMTDSSDYFGSIHEHAPCCSSTKFVKFDTVTQGWTDPSLQTAFCKAALSVSKSTSKTTVGPLILVTHSMGNLIAGGAVASGLCDFSADVSWMSLAGPMEGSKTTNALEEKCGQSGVIDGTFANILGWSGFCPSPRAYVQLKHETTVGSDMQAKYERAINVRATHGAHLLCGTSPYGLTTTMSVPLQILGSISHHDNPTHDSVVDIDSCMAGYGSYGFGSDTSNFHYLASINHLDATFRNGDGWWGSDRKAQKWFECAL</sequence>
<proteinExistence type="predicted"/>
<reference evidence="1" key="1">
    <citation type="submission" date="2019-06" db="EMBL/GenBank/DDBJ databases">
        <title>Genomics analysis of Aphanomyces spp. identifies a new class of oomycete effector associated with host adaptation.</title>
        <authorList>
            <person name="Gaulin E."/>
        </authorList>
    </citation>
    <scope>NUCLEOTIDE SEQUENCE</scope>
    <source>
        <strain evidence="1">CBS 578.67</strain>
    </source>
</reference>
<dbReference type="InterPro" id="IPR029058">
    <property type="entry name" value="AB_hydrolase_fold"/>
</dbReference>
<protein>
    <submittedName>
        <fullName evidence="1">Uncharacterized protein</fullName>
    </submittedName>
</protein>
<organism evidence="1">
    <name type="scientific">Aphanomyces stellatus</name>
    <dbReference type="NCBI Taxonomy" id="120398"/>
    <lineage>
        <taxon>Eukaryota</taxon>
        <taxon>Sar</taxon>
        <taxon>Stramenopiles</taxon>
        <taxon>Oomycota</taxon>
        <taxon>Saprolegniomycetes</taxon>
        <taxon>Saprolegniales</taxon>
        <taxon>Verrucalvaceae</taxon>
        <taxon>Aphanomyces</taxon>
    </lineage>
</organism>
<evidence type="ECO:0000313" key="1">
    <source>
        <dbReference type="EMBL" id="KAF0699860.1"/>
    </source>
</evidence>
<accession>A0A6A4YTY1</accession>
<dbReference type="AlphaFoldDB" id="A0A6A4YTY1"/>
<name>A0A6A4YTY1_9STRA</name>
<feature type="non-terminal residue" evidence="1">
    <location>
        <position position="1"/>
    </location>
</feature>